<proteinExistence type="predicted"/>
<dbReference type="Proteomes" id="UP000174965">
    <property type="component" value="Segment"/>
</dbReference>
<evidence type="ECO:0000313" key="2">
    <source>
        <dbReference type="Proteomes" id="UP000174965"/>
    </source>
</evidence>
<organism evidence="1 2">
    <name type="scientific">macacine betaherpesvirus 8</name>
    <dbReference type="NCBI Taxonomy" id="2560567"/>
    <lineage>
        <taxon>Viruses</taxon>
        <taxon>Duplodnaviria</taxon>
        <taxon>Heunggongvirae</taxon>
        <taxon>Peploviricota</taxon>
        <taxon>Herviviricetes</taxon>
        <taxon>Herpesvirales</taxon>
        <taxon>Orthoherpesviridae</taxon>
        <taxon>Betaherpesvirinae</taxon>
        <taxon>Cytomegalovirus</taxon>
        <taxon>Cytomegalovirus macacinebeta8</taxon>
    </lineage>
</organism>
<protein>
    <submittedName>
        <fullName evidence="1">Uncharacterized protein</fullName>
    </submittedName>
</protein>
<reference evidence="1 2" key="1">
    <citation type="journal article" date="2011" name="J. Virol.">
        <title>Genomic sequencing and characterization of cynomolgus macaque cytomegalovirus.</title>
        <authorList>
            <person name="Marsh A.K."/>
            <person name="Willer D.O."/>
            <person name="Ambagala A.P."/>
            <person name="Dzamba M."/>
            <person name="Chan J.K."/>
            <person name="Pilon R."/>
            <person name="Fournier J."/>
            <person name="Sandstrom P."/>
            <person name="Brudno M."/>
            <person name="Macdonald K.S."/>
        </authorList>
    </citation>
    <scope>NUCLEOTIDE SEQUENCE [LARGE SCALE GENOMIC DNA]</scope>
    <source>
        <strain evidence="1 2">Ottawa</strain>
    </source>
</reference>
<name>G8H190_9BETA</name>
<dbReference type="EMBL" id="JN227533">
    <property type="protein sequence ID" value="AEQ32164.1"/>
    <property type="molecule type" value="Genomic_DNA"/>
</dbReference>
<gene>
    <name evidence="1" type="ORF">cy84</name>
</gene>
<accession>G8H190</accession>
<sequence>MAEFVQEVLVALERLADVVRDVHFIDLALQNGHIDLHAAEGQGLAQHADDHVAFDDVEGDVVIVARRQQHLRHAFARNVDVGVLENDVHVQPIAVGRHERNDIVVRGVNDVVDLENGRLVRRHSQQFAAFTEPIIKISILHNV</sequence>
<evidence type="ECO:0000313" key="1">
    <source>
        <dbReference type="EMBL" id="AEQ32164.1"/>
    </source>
</evidence>
<keyword evidence="2" id="KW-1185">Reference proteome</keyword>